<feature type="domain" description="AB hydrolase-1" evidence="3">
    <location>
        <begin position="57"/>
        <end position="301"/>
    </location>
</feature>
<dbReference type="EMBL" id="CP000251">
    <property type="protein sequence ID" value="ABC81200.1"/>
    <property type="molecule type" value="Genomic_DNA"/>
</dbReference>
<dbReference type="STRING" id="290397.Adeh_1427"/>
<evidence type="ECO:0000313" key="5">
    <source>
        <dbReference type="Proteomes" id="UP000001935"/>
    </source>
</evidence>
<proteinExistence type="inferred from homology"/>
<dbReference type="Proteomes" id="UP000001935">
    <property type="component" value="Chromosome"/>
</dbReference>
<dbReference type="Pfam" id="PF00561">
    <property type="entry name" value="Abhydrolase_1"/>
    <property type="match status" value="1"/>
</dbReference>
<name>Q2IHR8_ANADE</name>
<evidence type="ECO:0000256" key="2">
    <source>
        <dbReference type="PIRSR" id="PIRSR005211-1"/>
    </source>
</evidence>
<accession>Q2IHR8</accession>
<comment type="similarity">
    <text evidence="1">Belongs to the AB hydrolase superfamily. AB hydrolase 4 family.</text>
</comment>
<keyword evidence="4" id="KW-0378">Hydrolase</keyword>
<dbReference type="eggNOG" id="COG0429">
    <property type="taxonomic scope" value="Bacteria"/>
</dbReference>
<dbReference type="KEGG" id="ade:Adeh_1427"/>
<dbReference type="OrthoDB" id="332676at2"/>
<feature type="active site" description="Charge relay system" evidence="2">
    <location>
        <position position="266"/>
    </location>
</feature>
<dbReference type="RefSeq" id="WP_011420483.1">
    <property type="nucleotide sequence ID" value="NC_007760.1"/>
</dbReference>
<organism evidence="4 5">
    <name type="scientific">Anaeromyxobacter dehalogenans (strain 2CP-C)</name>
    <dbReference type="NCBI Taxonomy" id="290397"/>
    <lineage>
        <taxon>Bacteria</taxon>
        <taxon>Pseudomonadati</taxon>
        <taxon>Myxococcota</taxon>
        <taxon>Myxococcia</taxon>
        <taxon>Myxococcales</taxon>
        <taxon>Cystobacterineae</taxon>
        <taxon>Anaeromyxobacteraceae</taxon>
        <taxon>Anaeromyxobacter</taxon>
    </lineage>
</organism>
<dbReference type="InterPro" id="IPR000073">
    <property type="entry name" value="AB_hydrolase_1"/>
</dbReference>
<feature type="active site" description="Charge relay system" evidence="2">
    <location>
        <position position="137"/>
    </location>
</feature>
<dbReference type="InterPro" id="IPR012020">
    <property type="entry name" value="ABHD4"/>
</dbReference>
<dbReference type="PANTHER" id="PTHR10794">
    <property type="entry name" value="ABHYDROLASE DOMAIN-CONTAINING PROTEIN"/>
    <property type="match status" value="1"/>
</dbReference>
<evidence type="ECO:0000259" key="3">
    <source>
        <dbReference type="Pfam" id="PF00561"/>
    </source>
</evidence>
<gene>
    <name evidence="4" type="ordered locus">Adeh_1427</name>
</gene>
<protein>
    <submittedName>
        <fullName evidence="4">Alpha/beta hydrolase fold-1</fullName>
    </submittedName>
</protein>
<dbReference type="GO" id="GO:0047372">
    <property type="term" value="F:monoacylglycerol lipase activity"/>
    <property type="evidence" value="ECO:0007669"/>
    <property type="project" value="TreeGrafter"/>
</dbReference>
<sequence length="334" mass="35537">MTAYRPSRWLPGAHAMTVFASVARPLPRPPAVRERWELPDGDFLDVDRFAGPTADAPVLVVCHGLEGSSRAPYVRGLVALALAHGLAALALNFRGCSGAPNRLPRFYHSGETGDLDEVVRRLAAERPGRALVLSGFSLGGNVVAKYLGERGDDLAPEVRGAAVVSVPFDLARSARAIDGPGFWNWVYRERFLRRLRAKALAKAARFPDRLDAAAIRAVTTFAGFDGAVTAPLHGFASAADYWTRCSAGRFVAGVRRPMLALAALDDPMVPGDTLPLEAARANPRVELVATTAGGHVGFVSGAPFRPNFWAELRVAAFAAELAGAAPGAARPRRS</sequence>
<evidence type="ECO:0000256" key="1">
    <source>
        <dbReference type="ARBA" id="ARBA00010884"/>
    </source>
</evidence>
<reference evidence="4 5" key="1">
    <citation type="submission" date="2006-01" db="EMBL/GenBank/DDBJ databases">
        <title>Complete sequence of Anaeromyxobacter dehalogenans 2CP-C.</title>
        <authorList>
            <consortium name="US DOE Joint Genome Institute"/>
            <person name="Copeland A."/>
            <person name="Lucas S."/>
            <person name="Lapidus A."/>
            <person name="Barry K."/>
            <person name="Detter J.C."/>
            <person name="Glavina T."/>
            <person name="Hammon N."/>
            <person name="Israni S."/>
            <person name="Pitluck S."/>
            <person name="Brettin T."/>
            <person name="Bruce D."/>
            <person name="Han C."/>
            <person name="Tapia R."/>
            <person name="Gilna P."/>
            <person name="Kiss H."/>
            <person name="Schmutz J."/>
            <person name="Larimer F."/>
            <person name="Land M."/>
            <person name="Kyrpides N."/>
            <person name="Anderson I."/>
            <person name="Sanford R.A."/>
            <person name="Ritalahti K.M."/>
            <person name="Thomas H.S."/>
            <person name="Kirby J.R."/>
            <person name="Zhulin I.B."/>
            <person name="Loeffler F.E."/>
            <person name="Richardson P."/>
        </authorList>
    </citation>
    <scope>NUCLEOTIDE SEQUENCE [LARGE SCALE GENOMIC DNA]</scope>
    <source>
        <strain evidence="4 5">2CP-C</strain>
    </source>
</reference>
<feature type="active site" description="Charge relay system" evidence="2">
    <location>
        <position position="295"/>
    </location>
</feature>
<dbReference type="InterPro" id="IPR029058">
    <property type="entry name" value="AB_hydrolase_fold"/>
</dbReference>
<dbReference type="AlphaFoldDB" id="Q2IHR8"/>
<dbReference type="HOGENOM" id="CLU_032487_0_0_7"/>
<dbReference type="Gene3D" id="3.40.50.1820">
    <property type="entry name" value="alpha/beta hydrolase"/>
    <property type="match status" value="1"/>
</dbReference>
<dbReference type="InterPro" id="IPR050960">
    <property type="entry name" value="AB_hydrolase_4_sf"/>
</dbReference>
<dbReference type="PANTHER" id="PTHR10794:SF94">
    <property type="entry name" value="ESTERASE YHET-RELATED"/>
    <property type="match status" value="1"/>
</dbReference>
<evidence type="ECO:0000313" key="4">
    <source>
        <dbReference type="EMBL" id="ABC81200.1"/>
    </source>
</evidence>
<dbReference type="PIRSF" id="PIRSF005211">
    <property type="entry name" value="Ab_hydro_YheT"/>
    <property type="match status" value="1"/>
</dbReference>
<dbReference type="SUPFAM" id="SSF53474">
    <property type="entry name" value="alpha/beta-Hydrolases"/>
    <property type="match status" value="1"/>
</dbReference>
<dbReference type="GO" id="GO:0034338">
    <property type="term" value="F:short-chain carboxylesterase activity"/>
    <property type="evidence" value="ECO:0007669"/>
    <property type="project" value="TreeGrafter"/>
</dbReference>
<dbReference type="ESTHER" id="anade-q2ihr8">
    <property type="family name" value="abh_upf0017"/>
</dbReference>